<accession>A0A4R6U7C3</accession>
<keyword evidence="2" id="KW-1003">Cell membrane</keyword>
<protein>
    <submittedName>
        <fullName evidence="8">Anti-sigma factor-like protein</fullName>
    </submittedName>
</protein>
<evidence type="ECO:0000313" key="8">
    <source>
        <dbReference type="EMBL" id="TDQ40465.1"/>
    </source>
</evidence>
<dbReference type="Proteomes" id="UP000295632">
    <property type="component" value="Unassembled WGS sequence"/>
</dbReference>
<sequence length="267" mass="30049">MTKGIVVDKKGKKTIVLTKDGAFRRVFLRGDVHLGDEVHLPKRNFWGPFIPLASSFMVVLLSALIITTYVPSATQDEKVSAYVSMDLKASLEASLNDSMQVISWTPIPPTDETFVDEMNLTPFISFTLFAQKYLAASKKQGHLQEQPEVLMSLTMVDEQKDAQAFRMTIQNEMEKLSNSEVVQEPIAVTTMSTNNERRMEALEKGVSPAKYMLFLSASRHQVPFTLQEFKALSFKEIKKQLANSKETAWPWSVANTPEKNLIIEATP</sequence>
<evidence type="ECO:0000313" key="9">
    <source>
        <dbReference type="Proteomes" id="UP000295632"/>
    </source>
</evidence>
<dbReference type="InterPro" id="IPR055431">
    <property type="entry name" value="RsgI_M"/>
</dbReference>
<evidence type="ECO:0000259" key="7">
    <source>
        <dbReference type="PROSITE" id="PS51849"/>
    </source>
</evidence>
<evidence type="ECO:0000256" key="4">
    <source>
        <dbReference type="ARBA" id="ARBA00022989"/>
    </source>
</evidence>
<feature type="transmembrane region" description="Helical" evidence="6">
    <location>
        <begin position="49"/>
        <end position="70"/>
    </location>
</feature>
<reference evidence="8 9" key="1">
    <citation type="submission" date="2019-03" db="EMBL/GenBank/DDBJ databases">
        <title>Genomic Encyclopedia of Type Strains, Phase IV (KMG-IV): sequencing the most valuable type-strain genomes for metagenomic binning, comparative biology and taxonomic classification.</title>
        <authorList>
            <person name="Goeker M."/>
        </authorList>
    </citation>
    <scope>NUCLEOTIDE SEQUENCE [LARGE SCALE GENOMIC DNA]</scope>
    <source>
        <strain evidence="8 9">DSM 28697</strain>
    </source>
</reference>
<keyword evidence="4 6" id="KW-1133">Transmembrane helix</keyword>
<evidence type="ECO:0000256" key="5">
    <source>
        <dbReference type="ARBA" id="ARBA00023136"/>
    </source>
</evidence>
<gene>
    <name evidence="8" type="ORF">EV213_106184</name>
</gene>
<dbReference type="AlphaFoldDB" id="A0A4R6U7C3"/>
<dbReference type="GO" id="GO:0005886">
    <property type="term" value="C:plasma membrane"/>
    <property type="evidence" value="ECO:0007669"/>
    <property type="project" value="UniProtKB-SubCell"/>
</dbReference>
<name>A0A4R6U7C3_9BACI</name>
<evidence type="ECO:0000256" key="2">
    <source>
        <dbReference type="ARBA" id="ARBA00022475"/>
    </source>
</evidence>
<evidence type="ECO:0000256" key="1">
    <source>
        <dbReference type="ARBA" id="ARBA00004162"/>
    </source>
</evidence>
<evidence type="ECO:0000256" key="6">
    <source>
        <dbReference type="SAM" id="Phobius"/>
    </source>
</evidence>
<dbReference type="Pfam" id="PF12791">
    <property type="entry name" value="RsgI_N"/>
    <property type="match status" value="1"/>
</dbReference>
<feature type="domain" description="RsgI N-terminal anti-sigma" evidence="7">
    <location>
        <begin position="2"/>
        <end position="49"/>
    </location>
</feature>
<keyword evidence="3 6" id="KW-0812">Transmembrane</keyword>
<keyword evidence="5 6" id="KW-0472">Membrane</keyword>
<keyword evidence="9" id="KW-1185">Reference proteome</keyword>
<dbReference type="EMBL" id="SNYJ01000006">
    <property type="protein sequence ID" value="TDQ40465.1"/>
    <property type="molecule type" value="Genomic_DNA"/>
</dbReference>
<dbReference type="PROSITE" id="PS51849">
    <property type="entry name" value="RSGI_N"/>
    <property type="match status" value="1"/>
</dbReference>
<organism evidence="8 9">
    <name type="scientific">Aureibacillus halotolerans</name>
    <dbReference type="NCBI Taxonomy" id="1508390"/>
    <lineage>
        <taxon>Bacteria</taxon>
        <taxon>Bacillati</taxon>
        <taxon>Bacillota</taxon>
        <taxon>Bacilli</taxon>
        <taxon>Bacillales</taxon>
        <taxon>Bacillaceae</taxon>
        <taxon>Aureibacillus</taxon>
    </lineage>
</organism>
<comment type="subcellular location">
    <subcellularLocation>
        <location evidence="1">Cell membrane</location>
        <topology evidence="1">Single-pass membrane protein</topology>
    </subcellularLocation>
</comment>
<dbReference type="Pfam" id="PF23750">
    <property type="entry name" value="RsgI_M"/>
    <property type="match status" value="1"/>
</dbReference>
<dbReference type="InterPro" id="IPR024449">
    <property type="entry name" value="Anti-sigma_RsgI_N"/>
</dbReference>
<dbReference type="OrthoDB" id="9800626at2"/>
<comment type="caution">
    <text evidence="8">The sequence shown here is derived from an EMBL/GenBank/DDBJ whole genome shotgun (WGS) entry which is preliminary data.</text>
</comment>
<proteinExistence type="predicted"/>
<evidence type="ECO:0000256" key="3">
    <source>
        <dbReference type="ARBA" id="ARBA00022692"/>
    </source>
</evidence>